<dbReference type="RefSeq" id="WP_219068728.1">
    <property type="nucleotide sequence ID" value="NZ_CAJUXY010000041.1"/>
</dbReference>
<dbReference type="EMBL" id="CP097320">
    <property type="protein sequence ID" value="UQX10057.1"/>
    <property type="molecule type" value="Genomic_DNA"/>
</dbReference>
<keyword evidence="2" id="KW-1185">Reference proteome</keyword>
<evidence type="ECO:0008006" key="3">
    <source>
        <dbReference type="Google" id="ProtNLM"/>
    </source>
</evidence>
<accession>A0ABY4QIK2</accession>
<evidence type="ECO:0000313" key="2">
    <source>
        <dbReference type="Proteomes" id="UP001056610"/>
    </source>
</evidence>
<sequence length="125" mass="13138">MRVTAVATRTGGWWAVEVPELPGLFTQARRLDQVAAVVADAARLLTDVAVEVTVRPALPDDIQSAVERVRAEAAEADAAQRRAAEDVRGLVASLRAKGLSVRDVGTVLGVSPQRVSQLSAGRVSA</sequence>
<dbReference type="Proteomes" id="UP001056610">
    <property type="component" value="Chromosome"/>
</dbReference>
<protein>
    <recommendedName>
        <fullName evidence="3">Transcriptional regulator</fullName>
    </recommendedName>
</protein>
<organism evidence="1 2">
    <name type="scientific">Candidatus Mycobacterium methanotrophicum</name>
    <dbReference type="NCBI Taxonomy" id="2943498"/>
    <lineage>
        <taxon>Bacteria</taxon>
        <taxon>Bacillati</taxon>
        <taxon>Actinomycetota</taxon>
        <taxon>Actinomycetes</taxon>
        <taxon>Mycobacteriales</taxon>
        <taxon>Mycobacteriaceae</taxon>
        <taxon>Mycobacterium</taxon>
    </lineage>
</organism>
<name>A0ABY4QIK2_9MYCO</name>
<gene>
    <name evidence="1" type="ORF">M5I08_17825</name>
</gene>
<proteinExistence type="predicted"/>
<evidence type="ECO:0000313" key="1">
    <source>
        <dbReference type="EMBL" id="UQX10057.1"/>
    </source>
</evidence>
<reference evidence="1" key="1">
    <citation type="submission" date="2022-05" db="EMBL/GenBank/DDBJ databases">
        <title>A methanotrophic Mycobacterium dominates a cave microbial ecosystem.</title>
        <authorList>
            <person name="Van Spanning R.J.M."/>
            <person name="Guan Q."/>
            <person name="Melkonian C."/>
            <person name="Gallant J."/>
            <person name="Polerecky L."/>
            <person name="Flot J.-F."/>
            <person name="Brandt B.W."/>
            <person name="Braster M."/>
            <person name="Iturbe Espinoza P."/>
            <person name="Aerts J."/>
            <person name="Meima-Franke M."/>
            <person name="Piersma S.R."/>
            <person name="Bunduc C."/>
            <person name="Ummels R."/>
            <person name="Pain A."/>
            <person name="Fleming E.J."/>
            <person name="van der Wel N."/>
            <person name="Gherman V.D."/>
            <person name="Sarbu S.M."/>
            <person name="Bodelier P.L.E."/>
            <person name="Bitter W."/>
        </authorList>
    </citation>
    <scope>NUCLEOTIDE SEQUENCE</scope>
    <source>
        <strain evidence="1">Sulfur Cave</strain>
    </source>
</reference>